<evidence type="ECO:0000313" key="2">
    <source>
        <dbReference type="Proteomes" id="UP000826212"/>
    </source>
</evidence>
<name>A0AC61NEH8_9BACT</name>
<evidence type="ECO:0000313" key="1">
    <source>
        <dbReference type="EMBL" id="QZE13991.1"/>
    </source>
</evidence>
<organism evidence="1 2">
    <name type="scientific">Halosquirtibacter laminarini</name>
    <dbReference type="NCBI Taxonomy" id="3374600"/>
    <lineage>
        <taxon>Bacteria</taxon>
        <taxon>Pseudomonadati</taxon>
        <taxon>Bacteroidota</taxon>
        <taxon>Bacteroidia</taxon>
        <taxon>Marinilabiliales</taxon>
        <taxon>Prolixibacteraceae</taxon>
        <taxon>Halosquirtibacter</taxon>
    </lineage>
</organism>
<accession>A0AC61NEH8</accession>
<dbReference type="Proteomes" id="UP000826212">
    <property type="component" value="Chromosome"/>
</dbReference>
<proteinExistence type="predicted"/>
<gene>
    <name evidence="1" type="ORF">K4L44_15900</name>
</gene>
<protein>
    <submittedName>
        <fullName evidence="1">Inorganic phosphate transporter</fullName>
    </submittedName>
</protein>
<dbReference type="EMBL" id="CP081303">
    <property type="protein sequence ID" value="QZE13991.1"/>
    <property type="molecule type" value="Genomic_DNA"/>
</dbReference>
<keyword evidence="2" id="KW-1185">Reference proteome</keyword>
<reference evidence="1" key="1">
    <citation type="submission" date="2021-08" db="EMBL/GenBank/DDBJ databases">
        <title>Novel anaerobic bacterium isolated from sea squirt in East Sea, Republic of Korea.</title>
        <authorList>
            <person name="Nguyen T.H."/>
            <person name="Li Z."/>
            <person name="Lee Y.-J."/>
            <person name="Ko J."/>
            <person name="Kim S.-G."/>
        </authorList>
    </citation>
    <scope>NUCLEOTIDE SEQUENCE</scope>
    <source>
        <strain evidence="1">KCTC 25031</strain>
    </source>
</reference>
<sequence>METFYITLVVILFALAISDIIVGVSNDAVNFLNSAIGSKAAPKWVIFAVASVGILVGATFSSGMMEVARKGIMNPNMFMFNEIMIIFVTVMITDIILLDVFNSIGLPTSTTVSIVFELLGSSVAVALVKISNLGQSISDINQYINTDKALAIIFGILFSVVIAFSIGAIVQWITRLIFSFDYGKKIKYYGSIFGGFCLSFITYFILIKGAKGASWISPEHIAYIKSNTSTIIVACFVVCTVILQLISMIFKKTNILKIVVLIGTFALAMAFAGNDLVNFIGVPLAGFESFNAWRDSGLAPDAMTMEALTKPVKTDTYMLLIAGVIMIVTLITSKKAKKVIATSLSLSNQGESEEKFEASATSRAIVRSSMSLSKGLGCVVSEGIKSRVRKRFTKVDKSDEETSFDLIRASINLVVASILISIGTSYKLPLSTTYVTFMVAMGTSLSDKAWDRESAVYRISGVFTVIGGWFLTAIVAFTSSAIIGATISVGGKAFIFVFLGLAIFLVVKSTIKSNKLDKEEEEEEDLSEPVLETTKVLEKSKQRVTNSILISSKGYSVSIENFLNEDRKNIKEVMGEVSYLDRKTKKWKNNVNSVVLRLQADSVETGHYYVQIVDYLRELSHSMNYIITPLYEHLSNNHRPFTEVQTEELIQLVNRVNDFYNAVIHIVKEERFDKIDELISSRVEVVEYMSSLEKLQIKRIKSKEVNTRNSVLFFNILSESKNLMFHSVNITKAYRDFVKYSKDAI</sequence>